<keyword evidence="2" id="KW-0378">Hydrolase</keyword>
<dbReference type="Pfam" id="PF10503">
    <property type="entry name" value="Esterase_PHB"/>
    <property type="match status" value="1"/>
</dbReference>
<sequence>MPTQRRRTVNPWAKLGKTAARQMQQMQRAVARNVTKSVARTVANTVAHSVTQAAHQGKEARRVLSGVASPVPAPASRGGGRWLEGIWGFGPLAQRHYRLFIPSGVGASRPAPLLVLLHGCGQDAASFAACTRVAALARARRCIVLLPEQSSRANAHRCWNWFRGEAQAAAEAGLLMGMIDHVCRMHPVQPERVHLLGLSAGGAMALMLALRYPDRFVAVGSHSGAAPHLARNATQAGRVMRGSLNGHTAAQLQALRLQLHGRMPPPLLLIHGDADRVVAYDNAIASATLWLSLSTPGALPAAAAQPSVRVLRRGERRPVVVHDWRRDGGLHIRLVRVDGLGHAWSGGAASQAYADPAGPDALRIAWAFFAAVAPAPVRRRAVA</sequence>
<dbReference type="NCBIfam" id="TIGR01840">
    <property type="entry name" value="esterase_phb"/>
    <property type="match status" value="1"/>
</dbReference>
<name>A0A849B501_9BURK</name>
<evidence type="ECO:0000256" key="2">
    <source>
        <dbReference type="ARBA" id="ARBA00022801"/>
    </source>
</evidence>
<dbReference type="EMBL" id="CP098735">
    <property type="protein sequence ID" value="USE76754.1"/>
    <property type="molecule type" value="Genomic_DNA"/>
</dbReference>
<organism evidence="3 5">
    <name type="scientific">Cupriavidus gilardii</name>
    <dbReference type="NCBI Taxonomy" id="82541"/>
    <lineage>
        <taxon>Bacteria</taxon>
        <taxon>Pseudomonadati</taxon>
        <taxon>Pseudomonadota</taxon>
        <taxon>Betaproteobacteria</taxon>
        <taxon>Burkholderiales</taxon>
        <taxon>Burkholderiaceae</taxon>
        <taxon>Cupriavidus</taxon>
    </lineage>
</organism>
<dbReference type="InterPro" id="IPR010126">
    <property type="entry name" value="Esterase_phb"/>
</dbReference>
<protein>
    <submittedName>
        <fullName evidence="3">PHB depolymerase family esterase</fullName>
    </submittedName>
</protein>
<gene>
    <name evidence="3" type="ORF">HLB16_05160</name>
    <name evidence="4" type="ORF">NDR89_05685</name>
</gene>
<dbReference type="InterPro" id="IPR050955">
    <property type="entry name" value="Plant_Biomass_Hydrol_Est"/>
</dbReference>
<evidence type="ECO:0000256" key="1">
    <source>
        <dbReference type="ARBA" id="ARBA00022729"/>
    </source>
</evidence>
<dbReference type="EMBL" id="JABEMD010000006">
    <property type="protein sequence ID" value="NNH10272.1"/>
    <property type="molecule type" value="Genomic_DNA"/>
</dbReference>
<dbReference type="PANTHER" id="PTHR43037">
    <property type="entry name" value="UNNAMED PRODUCT-RELATED"/>
    <property type="match status" value="1"/>
</dbReference>
<keyword evidence="6" id="KW-1185">Reference proteome</keyword>
<dbReference type="Proteomes" id="UP001056648">
    <property type="component" value="Chromosome 1"/>
</dbReference>
<dbReference type="SUPFAM" id="SSF53474">
    <property type="entry name" value="alpha/beta-Hydrolases"/>
    <property type="match status" value="1"/>
</dbReference>
<keyword evidence="1" id="KW-0732">Signal</keyword>
<dbReference type="InterPro" id="IPR029058">
    <property type="entry name" value="AB_hydrolase_fold"/>
</dbReference>
<dbReference type="Gene3D" id="3.40.50.1820">
    <property type="entry name" value="alpha/beta hydrolase"/>
    <property type="match status" value="1"/>
</dbReference>
<dbReference type="RefSeq" id="WP_151022671.1">
    <property type="nucleotide sequence ID" value="NZ_BAAAEB010000031.1"/>
</dbReference>
<dbReference type="PANTHER" id="PTHR43037:SF1">
    <property type="entry name" value="BLL1128 PROTEIN"/>
    <property type="match status" value="1"/>
</dbReference>
<proteinExistence type="predicted"/>
<reference evidence="3 5" key="1">
    <citation type="submission" date="2020-05" db="EMBL/GenBank/DDBJ databases">
        <title>MicrobeNet Type strains.</title>
        <authorList>
            <person name="Nicholson A.C."/>
        </authorList>
    </citation>
    <scope>NUCLEOTIDE SEQUENCE [LARGE SCALE GENOMIC DNA]</scope>
    <source>
        <strain evidence="3 5">ATCC 700815</strain>
    </source>
</reference>
<evidence type="ECO:0000313" key="5">
    <source>
        <dbReference type="Proteomes" id="UP000542973"/>
    </source>
</evidence>
<dbReference type="Proteomes" id="UP000542973">
    <property type="component" value="Unassembled WGS sequence"/>
</dbReference>
<accession>A0A849B501</accession>
<reference evidence="4" key="2">
    <citation type="submission" date="2022-06" db="EMBL/GenBank/DDBJ databases">
        <title>Complete genome sequence and characterization of Cupriavidus gilardii QJ1 isolated from contaminating cells.</title>
        <authorList>
            <person name="Qi J."/>
        </authorList>
    </citation>
    <scope>NUCLEOTIDE SEQUENCE</scope>
    <source>
        <strain evidence="4">QJ1</strain>
    </source>
</reference>
<dbReference type="GO" id="GO:0005576">
    <property type="term" value="C:extracellular region"/>
    <property type="evidence" value="ECO:0007669"/>
    <property type="project" value="InterPro"/>
</dbReference>
<evidence type="ECO:0000313" key="6">
    <source>
        <dbReference type="Proteomes" id="UP001056648"/>
    </source>
</evidence>
<dbReference type="GO" id="GO:0016787">
    <property type="term" value="F:hydrolase activity"/>
    <property type="evidence" value="ECO:0007669"/>
    <property type="project" value="UniProtKB-KW"/>
</dbReference>
<evidence type="ECO:0000313" key="4">
    <source>
        <dbReference type="EMBL" id="USE76754.1"/>
    </source>
</evidence>
<evidence type="ECO:0000313" key="3">
    <source>
        <dbReference type="EMBL" id="NNH10272.1"/>
    </source>
</evidence>
<dbReference type="AlphaFoldDB" id="A0A849B501"/>